<dbReference type="RefSeq" id="WP_283759739.1">
    <property type="nucleotide sequence ID" value="NZ_JAQOSQ010000025.1"/>
</dbReference>
<accession>A0ABT7C0V4</accession>
<sequence length="120" mass="14038">MQRLSPYMEKRDKRGAFCGITRENWAEVNFIETAANEVRGNHYHKETRELFFIISGEIDIEIQDISSGKRTNFSVAQGDIFIIDPYELHTFRTKTTAQWINMLSQPLDLDNPDFHKLEVT</sequence>
<comment type="caution">
    <text evidence="2">The sequence shown here is derived from an EMBL/GenBank/DDBJ whole genome shotgun (WGS) entry which is preliminary data.</text>
</comment>
<proteinExistence type="predicted"/>
<dbReference type="SUPFAM" id="SSF51182">
    <property type="entry name" value="RmlC-like cupins"/>
    <property type="match status" value="1"/>
</dbReference>
<protein>
    <submittedName>
        <fullName evidence="2">Cupin domain-containing protein</fullName>
    </submittedName>
</protein>
<evidence type="ECO:0000259" key="1">
    <source>
        <dbReference type="Pfam" id="PF14667"/>
    </source>
</evidence>
<dbReference type="Gene3D" id="2.60.120.10">
    <property type="entry name" value="Jelly Rolls"/>
    <property type="match status" value="1"/>
</dbReference>
<dbReference type="InterPro" id="IPR011051">
    <property type="entry name" value="RmlC_Cupin_sf"/>
</dbReference>
<dbReference type="EMBL" id="JAQOSQ010000025">
    <property type="protein sequence ID" value="MDJ1185088.1"/>
    <property type="molecule type" value="Genomic_DNA"/>
</dbReference>
<name>A0ABT7C0V4_9CYAN</name>
<dbReference type="CDD" id="cd02208">
    <property type="entry name" value="cupin_RmlC-like"/>
    <property type="match status" value="1"/>
</dbReference>
<evidence type="ECO:0000313" key="2">
    <source>
        <dbReference type="EMBL" id="MDJ1185088.1"/>
    </source>
</evidence>
<reference evidence="2 3" key="1">
    <citation type="submission" date="2023-01" db="EMBL/GenBank/DDBJ databases">
        <title>Novel diversity within Roseofilum (Cyanobacteria; Desertifilaceae) from marine benthic mats with descriptions of four novel species.</title>
        <authorList>
            <person name="Wang Y."/>
            <person name="Berthold D.E."/>
            <person name="Hu J."/>
            <person name="Lefler F.W."/>
            <person name="Laughinghouse H.D. IV."/>
        </authorList>
    </citation>
    <scope>NUCLEOTIDE SEQUENCE [LARGE SCALE GENOMIC DNA]</scope>
    <source>
        <strain evidence="2 3">BLCC-M143</strain>
    </source>
</reference>
<evidence type="ECO:0000313" key="3">
    <source>
        <dbReference type="Proteomes" id="UP001232992"/>
    </source>
</evidence>
<dbReference type="Proteomes" id="UP001232992">
    <property type="component" value="Unassembled WGS sequence"/>
</dbReference>
<dbReference type="Pfam" id="PF14667">
    <property type="entry name" value="Polysacc_synt_C"/>
    <property type="match status" value="1"/>
</dbReference>
<dbReference type="InterPro" id="IPR029303">
    <property type="entry name" value="CapF_C"/>
</dbReference>
<feature type="domain" description="Capsular polysaccharide assembling protein CapF C-terminal" evidence="1">
    <location>
        <begin position="11"/>
        <end position="95"/>
    </location>
</feature>
<organism evidence="2 3">
    <name type="scientific">Roseofilum casamattae BLCC-M143</name>
    <dbReference type="NCBI Taxonomy" id="3022442"/>
    <lineage>
        <taxon>Bacteria</taxon>
        <taxon>Bacillati</taxon>
        <taxon>Cyanobacteriota</taxon>
        <taxon>Cyanophyceae</taxon>
        <taxon>Desertifilales</taxon>
        <taxon>Desertifilaceae</taxon>
        <taxon>Roseofilum</taxon>
        <taxon>Roseofilum casamattae</taxon>
    </lineage>
</organism>
<dbReference type="InterPro" id="IPR014710">
    <property type="entry name" value="RmlC-like_jellyroll"/>
</dbReference>
<keyword evidence="3" id="KW-1185">Reference proteome</keyword>
<gene>
    <name evidence="2" type="ORF">PMH09_18020</name>
</gene>